<feature type="domain" description="HAMP" evidence="13">
    <location>
        <begin position="269"/>
        <end position="321"/>
    </location>
</feature>
<evidence type="ECO:0000256" key="7">
    <source>
        <dbReference type="ARBA" id="ARBA00023012"/>
    </source>
</evidence>
<comment type="caution">
    <text evidence="14">The sequence shown here is derived from an EMBL/GenBank/DDBJ whole genome shotgun (WGS) entry which is preliminary data.</text>
</comment>
<dbReference type="InterPro" id="IPR036890">
    <property type="entry name" value="HATPase_C_sf"/>
</dbReference>
<keyword evidence="14" id="KW-0067">ATP-binding</keyword>
<dbReference type="InterPro" id="IPR029016">
    <property type="entry name" value="GAF-like_dom_sf"/>
</dbReference>
<dbReference type="SUPFAM" id="SSF158472">
    <property type="entry name" value="HAMP domain-like"/>
    <property type="match status" value="1"/>
</dbReference>
<keyword evidence="4 8" id="KW-0597">Phosphoprotein</keyword>
<evidence type="ECO:0000256" key="6">
    <source>
        <dbReference type="ARBA" id="ARBA00022777"/>
    </source>
</evidence>
<dbReference type="PANTHER" id="PTHR45339:SF1">
    <property type="entry name" value="HYBRID SIGNAL TRANSDUCTION HISTIDINE KINASE J"/>
    <property type="match status" value="1"/>
</dbReference>
<dbReference type="SUPFAM" id="SSF55874">
    <property type="entry name" value="ATPase domain of HSP90 chaperone/DNA topoisomerase II/histidine kinase"/>
    <property type="match status" value="1"/>
</dbReference>
<dbReference type="CDD" id="cd16922">
    <property type="entry name" value="HATPase_EvgS-ArcB-TorS-like"/>
    <property type="match status" value="1"/>
</dbReference>
<dbReference type="Gene3D" id="1.10.287.130">
    <property type="match status" value="1"/>
</dbReference>
<keyword evidence="15" id="KW-1185">Reference proteome</keyword>
<feature type="domain" description="Histidine kinase" evidence="11">
    <location>
        <begin position="529"/>
        <end position="747"/>
    </location>
</feature>
<dbReference type="Gene3D" id="3.30.450.40">
    <property type="match status" value="1"/>
</dbReference>
<evidence type="ECO:0000259" key="12">
    <source>
        <dbReference type="PROSITE" id="PS50110"/>
    </source>
</evidence>
<dbReference type="GO" id="GO:0016020">
    <property type="term" value="C:membrane"/>
    <property type="evidence" value="ECO:0007669"/>
    <property type="project" value="UniProtKB-SubCell"/>
</dbReference>
<comment type="subcellular location">
    <subcellularLocation>
        <location evidence="2">Membrane</location>
    </subcellularLocation>
</comment>
<dbReference type="InterPro" id="IPR011006">
    <property type="entry name" value="CheY-like_superfamily"/>
</dbReference>
<feature type="coiled-coil region" evidence="9">
    <location>
        <begin position="467"/>
        <end position="522"/>
    </location>
</feature>
<comment type="catalytic activity">
    <reaction evidence="1">
        <text>ATP + protein L-histidine = ADP + protein N-phospho-L-histidine.</text>
        <dbReference type="EC" id="2.7.13.3"/>
    </reaction>
</comment>
<keyword evidence="10" id="KW-0812">Transmembrane</keyword>
<keyword evidence="5" id="KW-0808">Transferase</keyword>
<dbReference type="CDD" id="cd00082">
    <property type="entry name" value="HisKA"/>
    <property type="match status" value="1"/>
</dbReference>
<dbReference type="InterPro" id="IPR003660">
    <property type="entry name" value="HAMP_dom"/>
</dbReference>
<dbReference type="InterPro" id="IPR004358">
    <property type="entry name" value="Sig_transdc_His_kin-like_C"/>
</dbReference>
<keyword evidence="7" id="KW-0902">Two-component regulatory system</keyword>
<evidence type="ECO:0000256" key="9">
    <source>
        <dbReference type="SAM" id="Coils"/>
    </source>
</evidence>
<keyword evidence="10" id="KW-1133">Transmembrane helix</keyword>
<evidence type="ECO:0000256" key="4">
    <source>
        <dbReference type="ARBA" id="ARBA00022553"/>
    </source>
</evidence>
<dbReference type="EC" id="2.7.13.3" evidence="3"/>
<feature type="modified residue" description="4-aspartylphosphate" evidence="8">
    <location>
        <position position="1073"/>
    </location>
</feature>
<dbReference type="InterPro" id="IPR003661">
    <property type="entry name" value="HisK_dim/P_dom"/>
</dbReference>
<dbReference type="PROSITE" id="PS50109">
    <property type="entry name" value="HIS_KIN"/>
    <property type="match status" value="1"/>
</dbReference>
<keyword evidence="14" id="KW-0547">Nucleotide-binding</keyword>
<dbReference type="InterPro" id="IPR036097">
    <property type="entry name" value="HisK_dim/P_sf"/>
</dbReference>
<dbReference type="SUPFAM" id="SSF52172">
    <property type="entry name" value="CheY-like"/>
    <property type="match status" value="1"/>
</dbReference>
<gene>
    <name evidence="14" type="ORF">P0M35_04040</name>
</gene>
<dbReference type="SMART" id="SM00448">
    <property type="entry name" value="REC"/>
    <property type="match status" value="1"/>
</dbReference>
<dbReference type="Gene3D" id="3.30.565.10">
    <property type="entry name" value="Histidine kinase-like ATPase, C-terminal domain"/>
    <property type="match status" value="1"/>
</dbReference>
<evidence type="ECO:0000256" key="5">
    <source>
        <dbReference type="ARBA" id="ARBA00022679"/>
    </source>
</evidence>
<name>A0AAE3NYZ4_9BACT</name>
<dbReference type="Proteomes" id="UP001221302">
    <property type="component" value="Unassembled WGS sequence"/>
</dbReference>
<feature type="transmembrane region" description="Helical" evidence="10">
    <location>
        <begin position="6"/>
        <end position="30"/>
    </location>
</feature>
<dbReference type="Pfam" id="PF00512">
    <property type="entry name" value="HisKA"/>
    <property type="match status" value="1"/>
</dbReference>
<keyword evidence="10" id="KW-0472">Membrane</keyword>
<dbReference type="CDD" id="cd06225">
    <property type="entry name" value="HAMP"/>
    <property type="match status" value="1"/>
</dbReference>
<feature type="transmembrane region" description="Helical" evidence="10">
    <location>
        <begin position="247"/>
        <end position="267"/>
    </location>
</feature>
<evidence type="ECO:0000256" key="1">
    <source>
        <dbReference type="ARBA" id="ARBA00000085"/>
    </source>
</evidence>
<evidence type="ECO:0000256" key="8">
    <source>
        <dbReference type="PROSITE-ProRule" id="PRU00169"/>
    </source>
</evidence>
<dbReference type="Gene3D" id="6.10.340.10">
    <property type="match status" value="1"/>
</dbReference>
<evidence type="ECO:0000256" key="2">
    <source>
        <dbReference type="ARBA" id="ARBA00004370"/>
    </source>
</evidence>
<dbReference type="GO" id="GO:0005524">
    <property type="term" value="F:ATP binding"/>
    <property type="evidence" value="ECO:0007669"/>
    <property type="project" value="UniProtKB-KW"/>
</dbReference>
<dbReference type="AlphaFoldDB" id="A0AAE3NYZ4"/>
<dbReference type="SMART" id="SM00387">
    <property type="entry name" value="HATPase_c"/>
    <property type="match status" value="1"/>
</dbReference>
<dbReference type="Pfam" id="PF00672">
    <property type="entry name" value="HAMP"/>
    <property type="match status" value="1"/>
</dbReference>
<keyword evidence="6" id="KW-0418">Kinase</keyword>
<evidence type="ECO:0000313" key="14">
    <source>
        <dbReference type="EMBL" id="MDF1611309.1"/>
    </source>
</evidence>
<reference evidence="14" key="1">
    <citation type="submission" date="2023-03" db="EMBL/GenBank/DDBJ databases">
        <title>Stygiobacter electus gen. nov., sp. nov., facultatively anaerobic thermotolerant bacterium of the class Ignavibacteria from a well of Yessentuki mineral water deposit.</title>
        <authorList>
            <person name="Podosokorskaya O.A."/>
            <person name="Elcheninov A.G."/>
            <person name="Petrova N.F."/>
            <person name="Zavarzina D.G."/>
            <person name="Kublanov I.V."/>
            <person name="Merkel A.Y."/>
        </authorList>
    </citation>
    <scope>NUCLEOTIDE SEQUENCE</scope>
    <source>
        <strain evidence="14">09-Me</strain>
    </source>
</reference>
<dbReference type="SMART" id="SM00388">
    <property type="entry name" value="HisKA"/>
    <property type="match status" value="1"/>
</dbReference>
<proteinExistence type="predicted"/>
<dbReference type="InterPro" id="IPR001789">
    <property type="entry name" value="Sig_transdc_resp-reg_receiver"/>
</dbReference>
<dbReference type="InterPro" id="IPR003594">
    <property type="entry name" value="HATPase_dom"/>
</dbReference>
<evidence type="ECO:0000256" key="3">
    <source>
        <dbReference type="ARBA" id="ARBA00012438"/>
    </source>
</evidence>
<dbReference type="PANTHER" id="PTHR45339">
    <property type="entry name" value="HYBRID SIGNAL TRANSDUCTION HISTIDINE KINASE J"/>
    <property type="match status" value="1"/>
</dbReference>
<evidence type="ECO:0000259" key="13">
    <source>
        <dbReference type="PROSITE" id="PS50885"/>
    </source>
</evidence>
<sequence>MKLNTKFVLATFLTVLIISIASMLIFYVLAGKVIRQQQEKEILNATTNFAFNLQLELQKFDEEFSSLLNKSVNVKNLQLNNTPIDFLFTLENDSTINKNEFIFKGNSFLTFRTNSFNKFFLNNPQMILRFQQLKNGKTFYYGKIIDSKFLNSISEKINAHVALISNDSPVEISNPSQNQEKILTILNAVKDLKFKNNFDLYFKEVSDADFVSSLYTPKYLLVPFNKVSFLIFQSFKESAEFRSTLQIIMLIIIVAGSGIAFIVVVLFSNNLRKQVSYLNNVVTETGKGNLDLRVPIITNDEIGKFGESFNKMLDEIVLKNKREKNYSDFISIINQKQTLKDLCDAALQKIIDSVKVSFGAIYLNDENKIKLISNFGLILEKDLINQSEVYLSIVNKQNFLEYHFEDNYPEIKVGIANIKIKYLLFFPVIYNKEVIAIISLASEIKPENDLKEYLKLIHEQLAIGIINASSFEKLENLVNKLKILNDEFQKQNEELRQLHKELKEKAEELEKQRKHAVELSKVKSDFLASMSHELKTPLISINGLSELLLKNLSLDGNVKERLKIIHRNGKKLLSLINNILEFSKLDTGKIELKKEAFLLTDLIEEIYPNIEQLSQEKNLKLLIDLPKKKNILLNTDKSKLEQIISNLIINAIKFTESGYVKLIVNILNATDLKISVEDTGIGISQSDKENIFKEFKQVDSSLSRKYSGVGLGLAICSRYLDLMNSQLQLESELHKGSKFYFILNDVILDIYENDNEKFLTLSNENEVKKVLLITESNLASELFVDYLKSYSVETDIIQSFNDAREKIKQIKYDGIILNSLNNNWKAVYEIKKSELNKETTIIFSIVLEEDRIGWDPNINCFINYNDFIGNVEKSILSVCVNIDVNNSKVLLLTDDDKLSNIKSQFLKRFEVKKDYESIDVFDLIIIDVASLKEKSIDVCYKISTDKIYKNTSISFLLPEIYNENLFSKLNTKILQIIKQAKLHPMDILKILRDRLKLTNEQTNIEVIEENKNIDKEISLKVKPTILVVDDDNDALFTVGEYLKELDCDTVYAHNGMECLLMLNHVYPDLILLDIMMPQMDGFETIKRIRNDERFKELPIIALTAYAMLENKDVIEKNSFNDIITKPISAQTLVSKINKYLNINHEKNFSY</sequence>
<organism evidence="14 15">
    <name type="scientific">Stygiobacter electus</name>
    <dbReference type="NCBI Taxonomy" id="3032292"/>
    <lineage>
        <taxon>Bacteria</taxon>
        <taxon>Pseudomonadati</taxon>
        <taxon>Ignavibacteriota</taxon>
        <taxon>Ignavibacteria</taxon>
        <taxon>Ignavibacteriales</taxon>
        <taxon>Melioribacteraceae</taxon>
        <taxon>Stygiobacter</taxon>
    </lineage>
</organism>
<dbReference type="PRINTS" id="PR00344">
    <property type="entry name" value="BCTRLSENSOR"/>
</dbReference>
<dbReference type="SUPFAM" id="SSF55781">
    <property type="entry name" value="GAF domain-like"/>
    <property type="match status" value="1"/>
</dbReference>
<dbReference type="InterPro" id="IPR005467">
    <property type="entry name" value="His_kinase_dom"/>
</dbReference>
<dbReference type="Pfam" id="PF02518">
    <property type="entry name" value="HATPase_c"/>
    <property type="match status" value="1"/>
</dbReference>
<dbReference type="PROSITE" id="PS50885">
    <property type="entry name" value="HAMP"/>
    <property type="match status" value="1"/>
</dbReference>
<dbReference type="EMBL" id="JARGDL010000003">
    <property type="protein sequence ID" value="MDF1611309.1"/>
    <property type="molecule type" value="Genomic_DNA"/>
</dbReference>
<keyword evidence="9" id="KW-0175">Coiled coil</keyword>
<dbReference type="RefSeq" id="WP_321535075.1">
    <property type="nucleotide sequence ID" value="NZ_JARGDL010000003.1"/>
</dbReference>
<dbReference type="GO" id="GO:0000155">
    <property type="term" value="F:phosphorelay sensor kinase activity"/>
    <property type="evidence" value="ECO:0007669"/>
    <property type="project" value="InterPro"/>
</dbReference>
<dbReference type="SUPFAM" id="SSF47384">
    <property type="entry name" value="Homodimeric domain of signal transducing histidine kinase"/>
    <property type="match status" value="1"/>
</dbReference>
<dbReference type="Gene3D" id="3.40.50.2300">
    <property type="match status" value="1"/>
</dbReference>
<protein>
    <recommendedName>
        <fullName evidence="3">histidine kinase</fullName>
        <ecNumber evidence="3">2.7.13.3</ecNumber>
    </recommendedName>
</protein>
<dbReference type="FunFam" id="3.30.565.10:FF:000010">
    <property type="entry name" value="Sensor histidine kinase RcsC"/>
    <property type="match status" value="1"/>
</dbReference>
<accession>A0AAE3NYZ4</accession>
<evidence type="ECO:0000313" key="15">
    <source>
        <dbReference type="Proteomes" id="UP001221302"/>
    </source>
</evidence>
<evidence type="ECO:0000259" key="11">
    <source>
        <dbReference type="PROSITE" id="PS50109"/>
    </source>
</evidence>
<evidence type="ECO:0000256" key="10">
    <source>
        <dbReference type="SAM" id="Phobius"/>
    </source>
</evidence>
<feature type="domain" description="Response regulatory" evidence="12">
    <location>
        <begin position="1024"/>
        <end position="1140"/>
    </location>
</feature>
<dbReference type="Pfam" id="PF00072">
    <property type="entry name" value="Response_reg"/>
    <property type="match status" value="1"/>
</dbReference>
<dbReference type="SMART" id="SM00304">
    <property type="entry name" value="HAMP"/>
    <property type="match status" value="1"/>
</dbReference>
<dbReference type="PROSITE" id="PS50110">
    <property type="entry name" value="RESPONSE_REGULATORY"/>
    <property type="match status" value="1"/>
</dbReference>